<accession>A0ACC2BZ48</accession>
<dbReference type="Proteomes" id="UP001162992">
    <property type="component" value="Chromosome 12"/>
</dbReference>
<dbReference type="EMBL" id="CM055103">
    <property type="protein sequence ID" value="KAJ7535026.1"/>
    <property type="molecule type" value="Genomic_DNA"/>
</dbReference>
<reference evidence="2" key="1">
    <citation type="journal article" date="2024" name="Proc. Natl. Acad. Sci. U.S.A.">
        <title>Extraordinary preservation of gene collinearity over three hundred million years revealed in homosporous lycophytes.</title>
        <authorList>
            <person name="Li C."/>
            <person name="Wickell D."/>
            <person name="Kuo L.Y."/>
            <person name="Chen X."/>
            <person name="Nie B."/>
            <person name="Liao X."/>
            <person name="Peng D."/>
            <person name="Ji J."/>
            <person name="Jenkins J."/>
            <person name="Williams M."/>
            <person name="Shu S."/>
            <person name="Plott C."/>
            <person name="Barry K."/>
            <person name="Rajasekar S."/>
            <person name="Grimwood J."/>
            <person name="Han X."/>
            <person name="Sun S."/>
            <person name="Hou Z."/>
            <person name="He W."/>
            <person name="Dai G."/>
            <person name="Sun C."/>
            <person name="Schmutz J."/>
            <person name="Leebens-Mack J.H."/>
            <person name="Li F.W."/>
            <person name="Wang L."/>
        </authorList>
    </citation>
    <scope>NUCLEOTIDE SEQUENCE [LARGE SCALE GENOMIC DNA]</scope>
    <source>
        <strain evidence="2">cv. PW_Plant_1</strain>
    </source>
</reference>
<name>A0ACC2BZ48_DIPCM</name>
<organism evidence="1 2">
    <name type="scientific">Diphasiastrum complanatum</name>
    <name type="common">Issler's clubmoss</name>
    <name type="synonym">Lycopodium complanatum</name>
    <dbReference type="NCBI Taxonomy" id="34168"/>
    <lineage>
        <taxon>Eukaryota</taxon>
        <taxon>Viridiplantae</taxon>
        <taxon>Streptophyta</taxon>
        <taxon>Embryophyta</taxon>
        <taxon>Tracheophyta</taxon>
        <taxon>Lycopodiopsida</taxon>
        <taxon>Lycopodiales</taxon>
        <taxon>Lycopodiaceae</taxon>
        <taxon>Lycopodioideae</taxon>
        <taxon>Diphasiastrum</taxon>
    </lineage>
</organism>
<keyword evidence="2" id="KW-1185">Reference proteome</keyword>
<comment type="caution">
    <text evidence="1">The sequence shown here is derived from an EMBL/GenBank/DDBJ whole genome shotgun (WGS) entry which is preliminary data.</text>
</comment>
<gene>
    <name evidence="1" type="ORF">O6H91_12G015200</name>
</gene>
<evidence type="ECO:0000313" key="2">
    <source>
        <dbReference type="Proteomes" id="UP001162992"/>
    </source>
</evidence>
<proteinExistence type="predicted"/>
<protein>
    <submittedName>
        <fullName evidence="1">Uncharacterized protein</fullName>
    </submittedName>
</protein>
<evidence type="ECO:0000313" key="1">
    <source>
        <dbReference type="EMBL" id="KAJ7535026.1"/>
    </source>
</evidence>
<sequence length="152" mass="17296">MWKKVIEKREKANYCTFTIASAVIGILGQAEGFQMERYNIQVADGKTTNDIQMVSFWEATCTQYFELEKVFRQGRPVITMLKNVQGTFRNGLIRLTVQPYTIFAVIHDLTFQKLLLDVQEFHVAQATAVGMEVFGTLKITNINVGHRSTLSV</sequence>